<keyword evidence="1" id="KW-0479">Metal-binding</keyword>
<sequence>MTSLQRPVVRGLNHVTLAVADLERSLAFYRDVLGLRVRAHWPEGAYLDAGGLWLCLSVDDAARTEPHPDYTHVAFDVAAEDFDSLAGTISASSRSWKENRSEGLSLYFLDPDGHKLELHVGSLESRLAHYRANPKADRVLIDDRD</sequence>
<dbReference type="GO" id="GO:0004462">
    <property type="term" value="F:lactoylglutathione lyase activity"/>
    <property type="evidence" value="ECO:0007669"/>
    <property type="project" value="InterPro"/>
</dbReference>
<evidence type="ECO:0000259" key="2">
    <source>
        <dbReference type="PROSITE" id="PS51819"/>
    </source>
</evidence>
<dbReference type="AlphaFoldDB" id="A0A0K1PWZ7"/>
<dbReference type="GO" id="GO:0046872">
    <property type="term" value="F:metal ion binding"/>
    <property type="evidence" value="ECO:0007669"/>
    <property type="project" value="UniProtKB-KW"/>
</dbReference>
<dbReference type="Gene3D" id="3.10.180.10">
    <property type="entry name" value="2,3-Dihydroxybiphenyl 1,2-Dioxygenase, domain 1"/>
    <property type="match status" value="1"/>
</dbReference>
<dbReference type="InterPro" id="IPR029068">
    <property type="entry name" value="Glyas_Bleomycin-R_OHBP_Dase"/>
</dbReference>
<evidence type="ECO:0000313" key="4">
    <source>
        <dbReference type="Proteomes" id="UP000064967"/>
    </source>
</evidence>
<dbReference type="InterPro" id="IPR004360">
    <property type="entry name" value="Glyas_Fos-R_dOase_dom"/>
</dbReference>
<dbReference type="RefSeq" id="WP_146649092.1">
    <property type="nucleotide sequence ID" value="NZ_CP012333.1"/>
</dbReference>
<dbReference type="PANTHER" id="PTHR21366:SF14">
    <property type="entry name" value="GLYOXALASE DOMAIN-CONTAINING PROTEIN 5"/>
    <property type="match status" value="1"/>
</dbReference>
<feature type="domain" description="VOC" evidence="2">
    <location>
        <begin position="11"/>
        <end position="121"/>
    </location>
</feature>
<gene>
    <name evidence="3" type="ORF">AKJ09_04719</name>
</gene>
<dbReference type="EMBL" id="CP012333">
    <property type="protein sequence ID" value="AKU98055.1"/>
    <property type="molecule type" value="Genomic_DNA"/>
</dbReference>
<dbReference type="InterPro" id="IPR018146">
    <property type="entry name" value="Glyoxalase_1_CS"/>
</dbReference>
<dbReference type="InterPro" id="IPR037523">
    <property type="entry name" value="VOC_core"/>
</dbReference>
<dbReference type="InterPro" id="IPR050383">
    <property type="entry name" value="GlyoxalaseI/FosfomycinResist"/>
</dbReference>
<dbReference type="SUPFAM" id="SSF54593">
    <property type="entry name" value="Glyoxalase/Bleomycin resistance protein/Dihydroxybiphenyl dioxygenase"/>
    <property type="match status" value="1"/>
</dbReference>
<dbReference type="OrthoDB" id="793940at2"/>
<name>A0A0K1PWZ7_9BACT</name>
<proteinExistence type="predicted"/>
<accession>A0A0K1PWZ7</accession>
<dbReference type="PROSITE" id="PS00934">
    <property type="entry name" value="GLYOXALASE_I_1"/>
    <property type="match status" value="1"/>
</dbReference>
<dbReference type="Proteomes" id="UP000064967">
    <property type="component" value="Chromosome"/>
</dbReference>
<dbReference type="PROSITE" id="PS51819">
    <property type="entry name" value="VOC"/>
    <property type="match status" value="1"/>
</dbReference>
<dbReference type="PATRIC" id="fig|1391654.3.peg.4785"/>
<evidence type="ECO:0000313" key="3">
    <source>
        <dbReference type="EMBL" id="AKU98055.1"/>
    </source>
</evidence>
<evidence type="ECO:0000256" key="1">
    <source>
        <dbReference type="ARBA" id="ARBA00022723"/>
    </source>
</evidence>
<dbReference type="STRING" id="1391654.AKJ09_04719"/>
<dbReference type="CDD" id="cd07244">
    <property type="entry name" value="FosA"/>
    <property type="match status" value="1"/>
</dbReference>
<reference evidence="3 4" key="1">
    <citation type="submission" date="2015-08" db="EMBL/GenBank/DDBJ databases">
        <authorList>
            <person name="Babu N.S."/>
            <person name="Beckwith C.J."/>
            <person name="Beseler K.G."/>
            <person name="Brison A."/>
            <person name="Carone J.V."/>
            <person name="Caskin T.P."/>
            <person name="Diamond M."/>
            <person name="Durham M.E."/>
            <person name="Foxe J.M."/>
            <person name="Go M."/>
            <person name="Henderson B.A."/>
            <person name="Jones I.B."/>
            <person name="McGettigan J.A."/>
            <person name="Micheletti S.J."/>
            <person name="Nasrallah M.E."/>
            <person name="Ortiz D."/>
            <person name="Piller C.R."/>
            <person name="Privatt S.R."/>
            <person name="Schneider S.L."/>
            <person name="Sharp S."/>
            <person name="Smith T.C."/>
            <person name="Stanton J.D."/>
            <person name="Ullery H.E."/>
            <person name="Wilson R.J."/>
            <person name="Serrano M.G."/>
            <person name="Buck G."/>
            <person name="Lee V."/>
            <person name="Wang Y."/>
            <person name="Carvalho R."/>
            <person name="Voegtly L."/>
            <person name="Shi R."/>
            <person name="Duckworth R."/>
            <person name="Johnson A."/>
            <person name="Loviza R."/>
            <person name="Walstead R."/>
            <person name="Shah Z."/>
            <person name="Kiflezghi M."/>
            <person name="Wade K."/>
            <person name="Ball S.L."/>
            <person name="Bradley K.W."/>
            <person name="Asai D.J."/>
            <person name="Bowman C.A."/>
            <person name="Russell D.A."/>
            <person name="Pope W.H."/>
            <person name="Jacobs-Sera D."/>
            <person name="Hendrix R.W."/>
            <person name="Hatfull G.F."/>
        </authorList>
    </citation>
    <scope>NUCLEOTIDE SEQUENCE [LARGE SCALE GENOMIC DNA]</scope>
    <source>
        <strain evidence="3 4">DSM 27648</strain>
    </source>
</reference>
<dbReference type="Pfam" id="PF00903">
    <property type="entry name" value="Glyoxalase"/>
    <property type="match status" value="1"/>
</dbReference>
<protein>
    <submittedName>
        <fullName evidence="3">Fosfomycin resistance protein FosA</fullName>
    </submittedName>
</protein>
<dbReference type="KEGG" id="llu:AKJ09_04719"/>
<organism evidence="3 4">
    <name type="scientific">Labilithrix luteola</name>
    <dbReference type="NCBI Taxonomy" id="1391654"/>
    <lineage>
        <taxon>Bacteria</taxon>
        <taxon>Pseudomonadati</taxon>
        <taxon>Myxococcota</taxon>
        <taxon>Polyangia</taxon>
        <taxon>Polyangiales</taxon>
        <taxon>Labilitrichaceae</taxon>
        <taxon>Labilithrix</taxon>
    </lineage>
</organism>
<keyword evidence="4" id="KW-1185">Reference proteome</keyword>
<dbReference type="PANTHER" id="PTHR21366">
    <property type="entry name" value="GLYOXALASE FAMILY PROTEIN"/>
    <property type="match status" value="1"/>
</dbReference>